<keyword evidence="3" id="KW-1185">Reference proteome</keyword>
<dbReference type="EMBL" id="KN835180">
    <property type="protein sequence ID" value="KIK44972.1"/>
    <property type="molecule type" value="Genomic_DNA"/>
</dbReference>
<evidence type="ECO:0000256" key="1">
    <source>
        <dbReference type="SAM" id="MobiDB-lite"/>
    </source>
</evidence>
<dbReference type="InParanoid" id="A0A0D0BFU4"/>
<proteinExistence type="predicted"/>
<reference evidence="2 3" key="1">
    <citation type="submission" date="2014-04" db="EMBL/GenBank/DDBJ databases">
        <authorList>
            <consortium name="DOE Joint Genome Institute"/>
            <person name="Kuo A."/>
            <person name="Ruytinx J."/>
            <person name="Rineau F."/>
            <person name="Colpaert J."/>
            <person name="Kohler A."/>
            <person name="Nagy L.G."/>
            <person name="Floudas D."/>
            <person name="Copeland A."/>
            <person name="Barry K.W."/>
            <person name="Cichocki N."/>
            <person name="Veneault-Fourrey C."/>
            <person name="LaButti K."/>
            <person name="Lindquist E.A."/>
            <person name="Lipzen A."/>
            <person name="Lundell T."/>
            <person name="Morin E."/>
            <person name="Murat C."/>
            <person name="Sun H."/>
            <person name="Tunlid A."/>
            <person name="Henrissat B."/>
            <person name="Grigoriev I.V."/>
            <person name="Hibbett D.S."/>
            <person name="Martin F."/>
            <person name="Nordberg H.P."/>
            <person name="Cantor M.N."/>
            <person name="Hua S.X."/>
        </authorList>
    </citation>
    <scope>NUCLEOTIDE SEQUENCE [LARGE SCALE GENOMIC DNA]</scope>
    <source>
        <strain evidence="2 3">UH-Slu-Lm8-n1</strain>
    </source>
</reference>
<evidence type="ECO:0000313" key="3">
    <source>
        <dbReference type="Proteomes" id="UP000054485"/>
    </source>
</evidence>
<gene>
    <name evidence="2" type="ORF">CY34DRAFT_105698</name>
</gene>
<dbReference type="HOGENOM" id="CLU_1548629_0_0_1"/>
<reference evidence="3" key="2">
    <citation type="submission" date="2015-01" db="EMBL/GenBank/DDBJ databases">
        <title>Evolutionary Origins and Diversification of the Mycorrhizal Mutualists.</title>
        <authorList>
            <consortium name="DOE Joint Genome Institute"/>
            <consortium name="Mycorrhizal Genomics Consortium"/>
            <person name="Kohler A."/>
            <person name="Kuo A."/>
            <person name="Nagy L.G."/>
            <person name="Floudas D."/>
            <person name="Copeland A."/>
            <person name="Barry K.W."/>
            <person name="Cichocki N."/>
            <person name="Veneault-Fourrey C."/>
            <person name="LaButti K."/>
            <person name="Lindquist E.A."/>
            <person name="Lipzen A."/>
            <person name="Lundell T."/>
            <person name="Morin E."/>
            <person name="Murat C."/>
            <person name="Riley R."/>
            <person name="Ohm R."/>
            <person name="Sun H."/>
            <person name="Tunlid A."/>
            <person name="Henrissat B."/>
            <person name="Grigoriev I.V."/>
            <person name="Hibbett D.S."/>
            <person name="Martin F."/>
        </authorList>
    </citation>
    <scope>NUCLEOTIDE SEQUENCE [LARGE SCALE GENOMIC DNA]</scope>
    <source>
        <strain evidence="3">UH-Slu-Lm8-n1</strain>
    </source>
</reference>
<name>A0A0D0BFU4_9AGAM</name>
<feature type="region of interest" description="Disordered" evidence="1">
    <location>
        <begin position="1"/>
        <end position="107"/>
    </location>
</feature>
<organism evidence="2 3">
    <name type="scientific">Suillus luteus UH-Slu-Lm8-n1</name>
    <dbReference type="NCBI Taxonomy" id="930992"/>
    <lineage>
        <taxon>Eukaryota</taxon>
        <taxon>Fungi</taxon>
        <taxon>Dikarya</taxon>
        <taxon>Basidiomycota</taxon>
        <taxon>Agaricomycotina</taxon>
        <taxon>Agaricomycetes</taxon>
        <taxon>Agaricomycetidae</taxon>
        <taxon>Boletales</taxon>
        <taxon>Suillineae</taxon>
        <taxon>Suillaceae</taxon>
        <taxon>Suillus</taxon>
    </lineage>
</organism>
<feature type="region of interest" description="Disordered" evidence="1">
    <location>
        <begin position="130"/>
        <end position="156"/>
    </location>
</feature>
<sequence>MPQFPPVPSHVPYHPDPHAHLYNPFAHADHPAYGAPVHPPQYWGGYPPTSQGVGVPPAPAQLSERTIKHGKRKAADSDDAPPSKKQAIQLRGDNNHTQGVGQQALAPPFYPATFPLVQTYHPHTQQELWQQTPAEESAVKRGKRKAVELDDAPPRQAIQHRVDDFVKYHPNQW</sequence>
<evidence type="ECO:0000313" key="2">
    <source>
        <dbReference type="EMBL" id="KIK44972.1"/>
    </source>
</evidence>
<dbReference type="OrthoDB" id="2673379at2759"/>
<dbReference type="Proteomes" id="UP000054485">
    <property type="component" value="Unassembled WGS sequence"/>
</dbReference>
<protein>
    <submittedName>
        <fullName evidence="2">Uncharacterized protein</fullName>
    </submittedName>
</protein>
<accession>A0A0D0BFU4</accession>
<dbReference type="AlphaFoldDB" id="A0A0D0BFU4"/>